<accession>A0ABU0MZ25</accession>
<reference evidence="1 2" key="1">
    <citation type="submission" date="2023-07" db="EMBL/GenBank/DDBJ databases">
        <title>Genomic Encyclopedia of Type Strains, Phase IV (KMG-IV): sequencing the most valuable type-strain genomes for metagenomic binning, comparative biology and taxonomic classification.</title>
        <authorList>
            <person name="Goeker M."/>
        </authorList>
    </citation>
    <scope>NUCLEOTIDE SEQUENCE [LARGE SCALE GENOMIC DNA]</scope>
    <source>
        <strain evidence="1 2">DSM 15049</strain>
    </source>
</reference>
<organism evidence="1 2">
    <name type="scientific">Paraclostridium ghonii</name>
    <dbReference type="NCBI Taxonomy" id="29358"/>
    <lineage>
        <taxon>Bacteria</taxon>
        <taxon>Bacillati</taxon>
        <taxon>Bacillota</taxon>
        <taxon>Clostridia</taxon>
        <taxon>Peptostreptococcales</taxon>
        <taxon>Peptostreptococcaceae</taxon>
        <taxon>Paraclostridium</taxon>
    </lineage>
</organism>
<proteinExistence type="predicted"/>
<comment type="caution">
    <text evidence="1">The sequence shown here is derived from an EMBL/GenBank/DDBJ whole genome shotgun (WGS) entry which is preliminary data.</text>
</comment>
<evidence type="ECO:0000313" key="2">
    <source>
        <dbReference type="Proteomes" id="UP001232584"/>
    </source>
</evidence>
<dbReference type="RefSeq" id="WP_307504840.1">
    <property type="nucleotide sequence ID" value="NZ_BAAACE010000028.1"/>
</dbReference>
<protein>
    <submittedName>
        <fullName evidence="1">Uncharacterized protein</fullName>
    </submittedName>
</protein>
<sequence>MNCNKTEVTNNINNNYNCKNNKQNSGLMNYTYAEYVILSSTLAYAIGEELNDADLTLFLVFLSQLSSDLSLIITKRGFENKEANNQSQQQAIVSEILTEEDIENVTSYELTRGRKRKVKKRKVKKKKTL</sequence>
<dbReference type="Proteomes" id="UP001232584">
    <property type="component" value="Unassembled WGS sequence"/>
</dbReference>
<evidence type="ECO:0000313" key="1">
    <source>
        <dbReference type="EMBL" id="MDQ0556169.1"/>
    </source>
</evidence>
<keyword evidence="2" id="KW-1185">Reference proteome</keyword>
<gene>
    <name evidence="1" type="ORF">QOZ92_001282</name>
</gene>
<name>A0ABU0MZ25_9FIRM</name>
<dbReference type="EMBL" id="JAUSWG010000004">
    <property type="protein sequence ID" value="MDQ0556169.1"/>
    <property type="molecule type" value="Genomic_DNA"/>
</dbReference>